<sequence length="110" mass="13203">MQTTKKLIKIEWLIALLYSDNSEKIYGITRFEKLLFLYLMQNKYLEEIKSFGFEAYDYGPHSDDIRDLLYSLRDIKLIEIGTRDTKDFLNIDDVETDKSIKPIYYDKEEI</sequence>
<dbReference type="EMBL" id="LAZR01060905">
    <property type="protein sequence ID" value="KKK64700.1"/>
    <property type="molecule type" value="Genomic_DNA"/>
</dbReference>
<evidence type="ECO:0008006" key="2">
    <source>
        <dbReference type="Google" id="ProtNLM"/>
    </source>
</evidence>
<dbReference type="AlphaFoldDB" id="A0A0F8XTY3"/>
<name>A0A0F8XTY3_9ZZZZ</name>
<proteinExistence type="predicted"/>
<protein>
    <recommendedName>
        <fullName evidence="2">Antitoxin SocA-like Panacea domain-containing protein</fullName>
    </recommendedName>
</protein>
<comment type="caution">
    <text evidence="1">The sequence shown here is derived from an EMBL/GenBank/DDBJ whole genome shotgun (WGS) entry which is preliminary data.</text>
</comment>
<feature type="non-terminal residue" evidence="1">
    <location>
        <position position="110"/>
    </location>
</feature>
<evidence type="ECO:0000313" key="1">
    <source>
        <dbReference type="EMBL" id="KKK64700.1"/>
    </source>
</evidence>
<accession>A0A0F8XTY3</accession>
<reference evidence="1" key="1">
    <citation type="journal article" date="2015" name="Nature">
        <title>Complex archaea that bridge the gap between prokaryotes and eukaryotes.</title>
        <authorList>
            <person name="Spang A."/>
            <person name="Saw J.H."/>
            <person name="Jorgensen S.L."/>
            <person name="Zaremba-Niedzwiedzka K."/>
            <person name="Martijn J."/>
            <person name="Lind A.E."/>
            <person name="van Eijk R."/>
            <person name="Schleper C."/>
            <person name="Guy L."/>
            <person name="Ettema T.J."/>
        </authorList>
    </citation>
    <scope>NUCLEOTIDE SEQUENCE</scope>
</reference>
<organism evidence="1">
    <name type="scientific">marine sediment metagenome</name>
    <dbReference type="NCBI Taxonomy" id="412755"/>
    <lineage>
        <taxon>unclassified sequences</taxon>
        <taxon>metagenomes</taxon>
        <taxon>ecological metagenomes</taxon>
    </lineage>
</organism>
<gene>
    <name evidence="1" type="ORF">LCGC14_2981550</name>
</gene>